<comment type="caution">
    <text evidence="1">The sequence shown here is derived from an EMBL/GenBank/DDBJ whole genome shotgun (WGS) entry which is preliminary data.</text>
</comment>
<accession>A0A8H7NRG5</accession>
<gene>
    <name evidence="1" type="ORF">IEO21_10964</name>
</gene>
<name>A0A8H7NRG5_9APHY</name>
<sequence length="30" mass="3180">MLDFLARSSGQCTVHKPSLGVYESGINIGV</sequence>
<dbReference type="Proteomes" id="UP000639403">
    <property type="component" value="Unassembled WGS sequence"/>
</dbReference>
<protein>
    <submittedName>
        <fullName evidence="1">Uncharacterized protein</fullName>
    </submittedName>
</protein>
<evidence type="ECO:0000313" key="2">
    <source>
        <dbReference type="Proteomes" id="UP000639403"/>
    </source>
</evidence>
<dbReference type="AlphaFoldDB" id="A0A8H7NRG5"/>
<reference evidence="1" key="2">
    <citation type="journal article" name="Front. Microbiol.">
        <title>Degradative Capacity of Two Strains of Rhodonia placenta: From Phenotype to Genotype.</title>
        <authorList>
            <person name="Kolle M."/>
            <person name="Horta M.A.C."/>
            <person name="Nowrousian M."/>
            <person name="Ohm R.A."/>
            <person name="Benz J.P."/>
            <person name="Pilgard A."/>
        </authorList>
    </citation>
    <scope>NUCLEOTIDE SEQUENCE</scope>
    <source>
        <strain evidence="1">FPRL280</strain>
    </source>
</reference>
<reference evidence="1" key="1">
    <citation type="submission" date="2020-11" db="EMBL/GenBank/DDBJ databases">
        <authorList>
            <person name="Koelle M."/>
            <person name="Horta M.A.C."/>
            <person name="Nowrousian M."/>
            <person name="Ohm R.A."/>
            <person name="Benz P."/>
            <person name="Pilgard A."/>
        </authorList>
    </citation>
    <scope>NUCLEOTIDE SEQUENCE</scope>
    <source>
        <strain evidence="1">FPRL280</strain>
    </source>
</reference>
<organism evidence="1 2">
    <name type="scientific">Rhodonia placenta</name>
    <dbReference type="NCBI Taxonomy" id="104341"/>
    <lineage>
        <taxon>Eukaryota</taxon>
        <taxon>Fungi</taxon>
        <taxon>Dikarya</taxon>
        <taxon>Basidiomycota</taxon>
        <taxon>Agaricomycotina</taxon>
        <taxon>Agaricomycetes</taxon>
        <taxon>Polyporales</taxon>
        <taxon>Adustoporiaceae</taxon>
        <taxon>Rhodonia</taxon>
    </lineage>
</organism>
<evidence type="ECO:0000313" key="1">
    <source>
        <dbReference type="EMBL" id="KAF9796717.1"/>
    </source>
</evidence>
<proteinExistence type="predicted"/>
<dbReference type="EMBL" id="JADOXO010001290">
    <property type="protein sequence ID" value="KAF9796717.1"/>
    <property type="molecule type" value="Genomic_DNA"/>
</dbReference>